<gene>
    <name evidence="1" type="ORF">HHI36_016452</name>
</gene>
<reference evidence="1 2" key="1">
    <citation type="journal article" date="2021" name="BMC Biol.">
        <title>Horizontally acquired antibacterial genes associated with adaptive radiation of ladybird beetles.</title>
        <authorList>
            <person name="Li H.S."/>
            <person name="Tang X.F."/>
            <person name="Huang Y.H."/>
            <person name="Xu Z.Y."/>
            <person name="Chen M.L."/>
            <person name="Du X.Y."/>
            <person name="Qiu B.Y."/>
            <person name="Chen P.T."/>
            <person name="Zhang W."/>
            <person name="Slipinski A."/>
            <person name="Escalona H.E."/>
            <person name="Waterhouse R.M."/>
            <person name="Zwick A."/>
            <person name="Pang H."/>
        </authorList>
    </citation>
    <scope>NUCLEOTIDE SEQUENCE [LARGE SCALE GENOMIC DNA]</scope>
    <source>
        <strain evidence="1">SYSU2018</strain>
    </source>
</reference>
<comment type="caution">
    <text evidence="1">The sequence shown here is derived from an EMBL/GenBank/DDBJ whole genome shotgun (WGS) entry which is preliminary data.</text>
</comment>
<dbReference type="AlphaFoldDB" id="A0ABD2NK15"/>
<proteinExistence type="predicted"/>
<evidence type="ECO:0000313" key="1">
    <source>
        <dbReference type="EMBL" id="KAL3278934.1"/>
    </source>
</evidence>
<name>A0ABD2NK15_9CUCU</name>
<protein>
    <submittedName>
        <fullName evidence="1">Uncharacterized protein</fullName>
    </submittedName>
</protein>
<keyword evidence="2" id="KW-1185">Reference proteome</keyword>
<accession>A0ABD2NK15</accession>
<feature type="non-terminal residue" evidence="1">
    <location>
        <position position="82"/>
    </location>
</feature>
<organism evidence="1 2">
    <name type="scientific">Cryptolaemus montrouzieri</name>
    <dbReference type="NCBI Taxonomy" id="559131"/>
    <lineage>
        <taxon>Eukaryota</taxon>
        <taxon>Metazoa</taxon>
        <taxon>Ecdysozoa</taxon>
        <taxon>Arthropoda</taxon>
        <taxon>Hexapoda</taxon>
        <taxon>Insecta</taxon>
        <taxon>Pterygota</taxon>
        <taxon>Neoptera</taxon>
        <taxon>Endopterygota</taxon>
        <taxon>Coleoptera</taxon>
        <taxon>Polyphaga</taxon>
        <taxon>Cucujiformia</taxon>
        <taxon>Coccinelloidea</taxon>
        <taxon>Coccinellidae</taxon>
        <taxon>Scymninae</taxon>
        <taxon>Scymnini</taxon>
        <taxon>Cryptolaemus</taxon>
    </lineage>
</organism>
<sequence length="82" mass="9207">MRIKYQFGIEINTQVSDGFDPIEITVLNPIGKVLDMNTASGEGYDLTFISVQSNSISNAISDKSLKIFLKKQTVRYFQVISE</sequence>
<dbReference type="EMBL" id="JABFTP020000124">
    <property type="protein sequence ID" value="KAL3278934.1"/>
    <property type="molecule type" value="Genomic_DNA"/>
</dbReference>
<evidence type="ECO:0000313" key="2">
    <source>
        <dbReference type="Proteomes" id="UP001516400"/>
    </source>
</evidence>
<dbReference type="Proteomes" id="UP001516400">
    <property type="component" value="Unassembled WGS sequence"/>
</dbReference>